<comment type="caution">
    <text evidence="8">The sequence shown here is derived from an EMBL/GenBank/DDBJ whole genome shotgun (WGS) entry which is preliminary data.</text>
</comment>
<gene>
    <name evidence="8" type="ORF">QYM36_004359</name>
</gene>
<dbReference type="PANTHER" id="PTHR10183">
    <property type="entry name" value="CALPAIN"/>
    <property type="match status" value="1"/>
</dbReference>
<dbReference type="AlphaFoldDB" id="A0AA88LCK3"/>
<dbReference type="InterPro" id="IPR038765">
    <property type="entry name" value="Papain-like_cys_pep_sf"/>
</dbReference>
<dbReference type="GO" id="GO:0005737">
    <property type="term" value="C:cytoplasm"/>
    <property type="evidence" value="ECO:0007669"/>
    <property type="project" value="TreeGrafter"/>
</dbReference>
<dbReference type="Pfam" id="PF00648">
    <property type="entry name" value="Peptidase_C2"/>
    <property type="match status" value="1"/>
</dbReference>
<comment type="caution">
    <text evidence="6">Lacks conserved residue(s) required for the propagation of feature annotation.</text>
</comment>
<evidence type="ECO:0000313" key="8">
    <source>
        <dbReference type="EMBL" id="KAK2720446.1"/>
    </source>
</evidence>
<dbReference type="InterPro" id="IPR000169">
    <property type="entry name" value="Pept_cys_AS"/>
</dbReference>
<dbReference type="Proteomes" id="UP001187531">
    <property type="component" value="Unassembled WGS sequence"/>
</dbReference>
<comment type="similarity">
    <text evidence="1">Belongs to the peptidase C2 family.</text>
</comment>
<reference evidence="8" key="1">
    <citation type="submission" date="2023-07" db="EMBL/GenBank/DDBJ databases">
        <title>Chromosome-level genome assembly of Artemia franciscana.</title>
        <authorList>
            <person name="Jo E."/>
        </authorList>
    </citation>
    <scope>NUCLEOTIDE SEQUENCE</scope>
    <source>
        <tissue evidence="8">Whole body</tissue>
    </source>
</reference>
<keyword evidence="4" id="KW-0788">Thiol protease</keyword>
<dbReference type="PROSITE" id="PS00139">
    <property type="entry name" value="THIOL_PROTEASE_CYS"/>
    <property type="match status" value="1"/>
</dbReference>
<dbReference type="SMART" id="SM00230">
    <property type="entry name" value="CysPc"/>
    <property type="match status" value="1"/>
</dbReference>
<evidence type="ECO:0000259" key="7">
    <source>
        <dbReference type="PROSITE" id="PS50203"/>
    </source>
</evidence>
<dbReference type="PROSITE" id="PS50203">
    <property type="entry name" value="CALPAIN_CAT"/>
    <property type="match status" value="1"/>
</dbReference>
<dbReference type="SUPFAM" id="SSF54001">
    <property type="entry name" value="Cysteine proteinases"/>
    <property type="match status" value="1"/>
</dbReference>
<feature type="active site" evidence="5">
    <location>
        <position position="84"/>
    </location>
</feature>
<accession>A0AA88LCK3</accession>
<dbReference type="InterPro" id="IPR022684">
    <property type="entry name" value="Calpain_cysteine_protease"/>
</dbReference>
<dbReference type="GO" id="GO:0006508">
    <property type="term" value="P:proteolysis"/>
    <property type="evidence" value="ECO:0007669"/>
    <property type="project" value="UniProtKB-KW"/>
</dbReference>
<dbReference type="GO" id="GO:0004198">
    <property type="term" value="F:calcium-dependent cysteine-type endopeptidase activity"/>
    <property type="evidence" value="ECO:0007669"/>
    <property type="project" value="InterPro"/>
</dbReference>
<dbReference type="InterPro" id="IPR001300">
    <property type="entry name" value="Peptidase_C2_calpain_cat"/>
</dbReference>
<evidence type="ECO:0000256" key="1">
    <source>
        <dbReference type="ARBA" id="ARBA00007623"/>
    </source>
</evidence>
<dbReference type="PRINTS" id="PR00704">
    <property type="entry name" value="CALPAIN"/>
</dbReference>
<evidence type="ECO:0000256" key="6">
    <source>
        <dbReference type="PROSITE-ProRule" id="PRU00239"/>
    </source>
</evidence>
<proteinExistence type="inferred from homology"/>
<sequence length="135" mass="15902">MNIQDPYLEKADPVPRTTKKAKNTAWLKPFEDSSFPAEDFSLFYSKRPFRRVRWLRPHKICSDPQFVVNDASRFDNQQGELGDCWLLAAMTNLTINTVLFKRIAPDDQSFDDGEYAGIFHFRFWQYGQWVDDVID</sequence>
<keyword evidence="3" id="KW-0378">Hydrolase</keyword>
<evidence type="ECO:0000256" key="3">
    <source>
        <dbReference type="ARBA" id="ARBA00022801"/>
    </source>
</evidence>
<name>A0AA88LCK3_ARTSF</name>
<evidence type="ECO:0000313" key="9">
    <source>
        <dbReference type="Proteomes" id="UP001187531"/>
    </source>
</evidence>
<evidence type="ECO:0000256" key="5">
    <source>
        <dbReference type="PIRSR" id="PIRSR622684-1"/>
    </source>
</evidence>
<keyword evidence="2" id="KW-0645">Protease</keyword>
<keyword evidence="9" id="KW-1185">Reference proteome</keyword>
<protein>
    <recommendedName>
        <fullName evidence="7">Calpain catalytic domain-containing protein</fullName>
    </recommendedName>
</protein>
<evidence type="ECO:0000256" key="4">
    <source>
        <dbReference type="ARBA" id="ARBA00022807"/>
    </source>
</evidence>
<organism evidence="8 9">
    <name type="scientific">Artemia franciscana</name>
    <name type="common">Brine shrimp</name>
    <name type="synonym">Artemia sanfranciscana</name>
    <dbReference type="NCBI Taxonomy" id="6661"/>
    <lineage>
        <taxon>Eukaryota</taxon>
        <taxon>Metazoa</taxon>
        <taxon>Ecdysozoa</taxon>
        <taxon>Arthropoda</taxon>
        <taxon>Crustacea</taxon>
        <taxon>Branchiopoda</taxon>
        <taxon>Anostraca</taxon>
        <taxon>Artemiidae</taxon>
        <taxon>Artemia</taxon>
    </lineage>
</organism>
<dbReference type="EMBL" id="JAVRJZ010000007">
    <property type="protein sequence ID" value="KAK2720446.1"/>
    <property type="molecule type" value="Genomic_DNA"/>
</dbReference>
<dbReference type="PANTHER" id="PTHR10183:SF433">
    <property type="entry name" value="CALPAIN-A-RELATED"/>
    <property type="match status" value="1"/>
</dbReference>
<feature type="domain" description="Calpain catalytic" evidence="7">
    <location>
        <begin position="29"/>
        <end position="135"/>
    </location>
</feature>
<evidence type="ECO:0000256" key="2">
    <source>
        <dbReference type="ARBA" id="ARBA00022670"/>
    </source>
</evidence>